<dbReference type="SUPFAM" id="SSF47323">
    <property type="entry name" value="Anticodon-binding domain of a subclass of class I aminoacyl-tRNA synthetases"/>
    <property type="match status" value="1"/>
</dbReference>
<dbReference type="Gene3D" id="3.90.740.10">
    <property type="entry name" value="Valyl/Leucyl/Isoleucyl-tRNA synthetase, editing domain"/>
    <property type="match status" value="2"/>
</dbReference>
<dbReference type="Proteomes" id="UP000095697">
    <property type="component" value="Chromosome I"/>
</dbReference>
<evidence type="ECO:0000259" key="12">
    <source>
        <dbReference type="Pfam" id="PF00133"/>
    </source>
</evidence>
<dbReference type="KEGG" id="cmik:PMARG_ME00297"/>
<dbReference type="GO" id="GO:0005829">
    <property type="term" value="C:cytosol"/>
    <property type="evidence" value="ECO:0007669"/>
    <property type="project" value="TreeGrafter"/>
</dbReference>
<feature type="domain" description="Valyl-tRNA synthetase tRNA-binding arm" evidence="14">
    <location>
        <begin position="887"/>
        <end position="944"/>
    </location>
</feature>
<dbReference type="PRINTS" id="PR00986">
    <property type="entry name" value="TRNASYNTHVAL"/>
</dbReference>
<dbReference type="PROSITE" id="PS00178">
    <property type="entry name" value="AA_TRNA_LIGASE_I"/>
    <property type="match status" value="1"/>
</dbReference>
<dbReference type="RefSeq" id="WP_067569571.1">
    <property type="nucleotide sequence ID" value="NZ_LN999831.1"/>
</dbReference>
<dbReference type="FunFam" id="3.40.50.620:FF:000032">
    <property type="entry name" value="Valine--tRNA ligase"/>
    <property type="match status" value="1"/>
</dbReference>
<evidence type="ECO:0000259" key="14">
    <source>
        <dbReference type="Pfam" id="PF10458"/>
    </source>
</evidence>
<dbReference type="Pfam" id="PF00133">
    <property type="entry name" value="tRNA-synt_1"/>
    <property type="match status" value="1"/>
</dbReference>
<dbReference type="AlphaFoldDB" id="A0A143WQN4"/>
<dbReference type="NCBIfam" id="TIGR00422">
    <property type="entry name" value="valS"/>
    <property type="match status" value="1"/>
</dbReference>
<comment type="function">
    <text evidence="11">Catalyzes the attachment of valine to tRNA(Val). As ValRS can inadvertently accommodate and process structurally similar amino acids such as threonine, to avoid such errors, it has a 'posttransfer' editing activity that hydrolyzes mischarged Thr-tRNA(Val) in a tRNA-dependent manner.</text>
</comment>
<evidence type="ECO:0000256" key="3">
    <source>
        <dbReference type="ARBA" id="ARBA00022490"/>
    </source>
</evidence>
<evidence type="ECO:0000256" key="11">
    <source>
        <dbReference type="HAMAP-Rule" id="MF_02004"/>
    </source>
</evidence>
<dbReference type="InterPro" id="IPR002300">
    <property type="entry name" value="aa-tRNA-synth_Ia"/>
</dbReference>
<dbReference type="SUPFAM" id="SSF52374">
    <property type="entry name" value="Nucleotidylyl transferase"/>
    <property type="match status" value="1"/>
</dbReference>
<keyword evidence="9 11" id="KW-0030">Aminoacyl-tRNA synthetase</keyword>
<dbReference type="GO" id="GO:0005524">
    <property type="term" value="F:ATP binding"/>
    <property type="evidence" value="ECO:0007669"/>
    <property type="project" value="UniProtKB-UniRule"/>
</dbReference>
<evidence type="ECO:0000256" key="10">
    <source>
        <dbReference type="ARBA" id="ARBA00047552"/>
    </source>
</evidence>
<dbReference type="NCBIfam" id="NF004349">
    <property type="entry name" value="PRK05729.1"/>
    <property type="match status" value="1"/>
</dbReference>
<dbReference type="InterPro" id="IPR002303">
    <property type="entry name" value="Valyl-tRNA_ligase"/>
</dbReference>
<dbReference type="PATRIC" id="fig|1778264.3.peg.266"/>
<dbReference type="InterPro" id="IPR009080">
    <property type="entry name" value="tRNAsynth_Ia_anticodon-bd"/>
</dbReference>
<evidence type="ECO:0000256" key="6">
    <source>
        <dbReference type="ARBA" id="ARBA00022840"/>
    </source>
</evidence>
<evidence type="ECO:0000259" key="13">
    <source>
        <dbReference type="Pfam" id="PF08264"/>
    </source>
</evidence>
<dbReference type="FunFam" id="1.10.730.10:FF:000007">
    <property type="entry name" value="Valine--tRNA ligase"/>
    <property type="match status" value="1"/>
</dbReference>
<sequence>MDKIYNPKDIEQHVYAQWEQNGYFKPQGNILQNSYCIMMPPPNVTGRLHLGHAFQHVIMDTLIRYQRMQGKNTLWQVGTDHAGIATQMLVEKKISDEEGKTCHDYGRDAFNKKILQWKEQYSSTITYQMRRLGNSVDWERERFTMDDGISNAVKEVFVCMYQEGLIYRGKRLVNWDPKLHTAISDLEVENRELKGKIWHLRYPLADNVCTKEGLNYIVVATTRPETLFGDTSIAVNPKDPRYQNLIGKFVIIPLIDRRIQIIGDEYVDLKKGTGCVKITPAHDFHDYEVGKRHALPMINILTYDGNLHQEAQVFDTTGKTSKFISVKIPAAFRGLERFAARKAIVTELDRRGFIYEVKDHNLTVPYSNRGGVIIEPMLTDQWYVRTAPLAKVAIKAVAQGDIQFIPKQYENMYFSWMRDIKDWCISRQLWWGHRIPAWYDIEGKVYVGRNETEVRHRHRLGNNMILYQDEDVLDTWFSSGLWTFSTLGWPENTESLRIFHPTSLVVSGFDIIFFWIARMIMLTMHFIKDKNDRPQVPFKTVYITGLIRDEEGQKMSKSKGNIIDPLDMIDGISLEDLLKKRTGNLMNPKLADKISNLTKKQFPNGIKPHGTDALRLTLMALASTGRDINWDMNRLKGYCHFCNKLWNASRFVLINTEDQDCGFYGGYKTLSLADRWILIKLNQTIKLFRDALNNYRFDLASSILYEFTWNQFCGWYLELTKPIINGGSDAELRGTRHTLVKVLETMLRLAHPIIPFITETIWQRVKLITGEEGPTIMLQPFPSYDTKLVDDDVIADIEWIKKTIFVVRNIRKNMNIAPSKPLSVLFRKASSAVVQRVQNNLSLIINLAKLDSITILPVNDKGPISVIQIIEGAELLIPMTGIINKTKELERLKKETKSIEIEIETLITKLNNKNFINYAPEKLVVQKREKLKKYQKDKLKLLEQQMLITNNSSC</sequence>
<dbReference type="InterPro" id="IPR009008">
    <property type="entry name" value="Val/Leu/Ile-tRNA-synth_edit"/>
</dbReference>
<dbReference type="InterPro" id="IPR037118">
    <property type="entry name" value="Val-tRNA_synth_C_sf"/>
</dbReference>
<dbReference type="Gene3D" id="1.10.730.10">
    <property type="entry name" value="Isoleucyl-tRNA Synthetase, Domain 1"/>
    <property type="match status" value="1"/>
</dbReference>
<dbReference type="Gene3D" id="3.40.50.620">
    <property type="entry name" value="HUPs"/>
    <property type="match status" value="2"/>
</dbReference>
<dbReference type="EMBL" id="LN999831">
    <property type="protein sequence ID" value="CUX96044.1"/>
    <property type="molecule type" value="Genomic_DNA"/>
</dbReference>
<feature type="short sequence motif" description="'HIGH' region" evidence="11">
    <location>
        <begin position="42"/>
        <end position="52"/>
    </location>
</feature>
<gene>
    <name evidence="11 15" type="primary">valS</name>
    <name evidence="15" type="ORF">PMARG_ME00297</name>
</gene>
<dbReference type="FunFam" id="3.90.740.10:FF:000004">
    <property type="entry name" value="Valine--tRNA ligase"/>
    <property type="match status" value="1"/>
</dbReference>
<evidence type="ECO:0000313" key="15">
    <source>
        <dbReference type="EMBL" id="CUX96044.1"/>
    </source>
</evidence>
<dbReference type="InterPro" id="IPR010978">
    <property type="entry name" value="tRNA-bd_arm"/>
</dbReference>
<dbReference type="SUPFAM" id="SSF50677">
    <property type="entry name" value="ValRS/IleRS/LeuRS editing domain"/>
    <property type="match status" value="1"/>
</dbReference>
<dbReference type="Pfam" id="PF08264">
    <property type="entry name" value="Anticodon_1"/>
    <property type="match status" value="1"/>
</dbReference>
<dbReference type="InterPro" id="IPR014729">
    <property type="entry name" value="Rossmann-like_a/b/a_fold"/>
</dbReference>
<dbReference type="OrthoDB" id="9810365at2"/>
<feature type="domain" description="Methionyl/Valyl/Leucyl/Isoleucyl-tRNA synthetase anticodon-binding" evidence="13">
    <location>
        <begin position="674"/>
        <end position="824"/>
    </location>
</feature>
<evidence type="ECO:0000256" key="2">
    <source>
        <dbReference type="ARBA" id="ARBA00011245"/>
    </source>
</evidence>
<feature type="domain" description="Aminoacyl-tRNA synthetase class Ia" evidence="12">
    <location>
        <begin position="14"/>
        <end position="631"/>
    </location>
</feature>
<evidence type="ECO:0000256" key="1">
    <source>
        <dbReference type="ARBA" id="ARBA00004496"/>
    </source>
</evidence>
<keyword evidence="8 11" id="KW-0175">Coiled coil</keyword>
<dbReference type="SUPFAM" id="SSF46589">
    <property type="entry name" value="tRNA-binding arm"/>
    <property type="match status" value="1"/>
</dbReference>
<name>A0A143WQN4_9ENTR</name>
<evidence type="ECO:0000256" key="9">
    <source>
        <dbReference type="ARBA" id="ARBA00023146"/>
    </source>
</evidence>
<keyword evidence="5 11" id="KW-0547">Nucleotide-binding</keyword>
<comment type="domain">
    <text evidence="11">The C-terminal coiled-coil domain is crucial for aminoacylation activity.</text>
</comment>
<dbReference type="GO" id="GO:0002161">
    <property type="term" value="F:aminoacyl-tRNA deacylase activity"/>
    <property type="evidence" value="ECO:0007669"/>
    <property type="project" value="InterPro"/>
</dbReference>
<keyword evidence="6 11" id="KW-0067">ATP-binding</keyword>
<accession>A0A143WQN4</accession>
<dbReference type="InterPro" id="IPR013155">
    <property type="entry name" value="M/V/L/I-tRNA-synth_anticd-bd"/>
</dbReference>
<dbReference type="GO" id="GO:0006438">
    <property type="term" value="P:valyl-tRNA aminoacylation"/>
    <property type="evidence" value="ECO:0007669"/>
    <property type="project" value="UniProtKB-UniRule"/>
</dbReference>
<keyword evidence="7 11" id="KW-0648">Protein biosynthesis</keyword>
<evidence type="ECO:0000313" key="16">
    <source>
        <dbReference type="Proteomes" id="UP000095697"/>
    </source>
</evidence>
<dbReference type="InterPro" id="IPR019499">
    <property type="entry name" value="Val-tRNA_synth_tRNA-bd"/>
</dbReference>
<dbReference type="CDD" id="cd00817">
    <property type="entry name" value="ValRS_core"/>
    <property type="match status" value="1"/>
</dbReference>
<dbReference type="InterPro" id="IPR033705">
    <property type="entry name" value="Anticodon_Ia_Val"/>
</dbReference>
<keyword evidence="4 11" id="KW-0436">Ligase</keyword>
<feature type="binding site" evidence="11">
    <location>
        <position position="557"/>
    </location>
    <ligand>
        <name>ATP</name>
        <dbReference type="ChEBI" id="CHEBI:30616"/>
    </ligand>
</feature>
<dbReference type="HAMAP" id="MF_02004">
    <property type="entry name" value="Val_tRNA_synth_type1"/>
    <property type="match status" value="1"/>
</dbReference>
<evidence type="ECO:0000256" key="7">
    <source>
        <dbReference type="ARBA" id="ARBA00022917"/>
    </source>
</evidence>
<comment type="similarity">
    <text evidence="11">Belongs to the class-I aminoacyl-tRNA synthetase family. ValS type 1 subfamily.</text>
</comment>
<keyword evidence="3 11" id="KW-0963">Cytoplasm</keyword>
<dbReference type="Gene3D" id="1.10.287.380">
    <property type="entry name" value="Valyl-tRNA synthetase, C-terminal domain"/>
    <property type="match status" value="1"/>
</dbReference>
<evidence type="ECO:0000256" key="4">
    <source>
        <dbReference type="ARBA" id="ARBA00022598"/>
    </source>
</evidence>
<dbReference type="CDD" id="cd07962">
    <property type="entry name" value="Anticodon_Ia_Val"/>
    <property type="match status" value="1"/>
</dbReference>
<comment type="subcellular location">
    <subcellularLocation>
        <location evidence="1 11">Cytoplasm</location>
    </subcellularLocation>
</comment>
<comment type="subunit">
    <text evidence="2 11">Monomer.</text>
</comment>
<comment type="catalytic activity">
    <reaction evidence="10 11">
        <text>tRNA(Val) + L-valine + ATP = L-valyl-tRNA(Val) + AMP + diphosphate</text>
        <dbReference type="Rhea" id="RHEA:10704"/>
        <dbReference type="Rhea" id="RHEA-COMP:9672"/>
        <dbReference type="Rhea" id="RHEA-COMP:9708"/>
        <dbReference type="ChEBI" id="CHEBI:30616"/>
        <dbReference type="ChEBI" id="CHEBI:33019"/>
        <dbReference type="ChEBI" id="CHEBI:57762"/>
        <dbReference type="ChEBI" id="CHEBI:78442"/>
        <dbReference type="ChEBI" id="CHEBI:78537"/>
        <dbReference type="ChEBI" id="CHEBI:456215"/>
        <dbReference type="EC" id="6.1.1.9"/>
    </reaction>
</comment>
<dbReference type="PANTHER" id="PTHR11946:SF93">
    <property type="entry name" value="VALINE--TRNA LIGASE, CHLOROPLASTIC_MITOCHONDRIAL 2"/>
    <property type="match status" value="1"/>
</dbReference>
<dbReference type="PANTHER" id="PTHR11946">
    <property type="entry name" value="VALYL-TRNA SYNTHETASES"/>
    <property type="match status" value="1"/>
</dbReference>
<dbReference type="Pfam" id="PF10458">
    <property type="entry name" value="Val_tRNA-synt_C"/>
    <property type="match status" value="1"/>
</dbReference>
<organism evidence="15 16">
    <name type="scientific">Candidatus Mikella endobia</name>
    <dbReference type="NCBI Taxonomy" id="1778264"/>
    <lineage>
        <taxon>Bacteria</taxon>
        <taxon>Pseudomonadati</taxon>
        <taxon>Pseudomonadota</taxon>
        <taxon>Gammaproteobacteria</taxon>
        <taxon>Enterobacterales</taxon>
        <taxon>Enterobacteriaceae</taxon>
        <taxon>Candidatus Mikella</taxon>
    </lineage>
</organism>
<evidence type="ECO:0000256" key="5">
    <source>
        <dbReference type="ARBA" id="ARBA00022741"/>
    </source>
</evidence>
<reference evidence="16" key="1">
    <citation type="submission" date="2016-01" db="EMBL/GenBank/DDBJ databases">
        <authorList>
            <person name="Husnik F."/>
        </authorList>
    </citation>
    <scope>NUCLEOTIDE SEQUENCE [LARGE SCALE GENOMIC DNA]</scope>
</reference>
<comment type="domain">
    <text evidence="11">ValRS has two distinct active sites: one for aminoacylation and one for editing. The misactivated threonine is translocated from the active site to the editing site.</text>
</comment>
<feature type="short sequence motif" description="'KMSKS' region" evidence="11">
    <location>
        <begin position="554"/>
        <end position="558"/>
    </location>
</feature>
<protein>
    <recommendedName>
        <fullName evidence="11">Valine--tRNA ligase</fullName>
        <ecNumber evidence="11">6.1.1.9</ecNumber>
    </recommendedName>
    <alternativeName>
        <fullName evidence="11">Valyl-tRNA synthetase</fullName>
        <shortName evidence="11">ValRS</shortName>
    </alternativeName>
</protein>
<dbReference type="GO" id="GO:0004832">
    <property type="term" value="F:valine-tRNA ligase activity"/>
    <property type="evidence" value="ECO:0007669"/>
    <property type="project" value="UniProtKB-UniRule"/>
</dbReference>
<proteinExistence type="inferred from homology"/>
<feature type="coiled-coil region" evidence="11">
    <location>
        <begin position="882"/>
        <end position="944"/>
    </location>
</feature>
<dbReference type="FunFam" id="3.90.740.10:FF:000003">
    <property type="entry name" value="Valine--tRNA ligase"/>
    <property type="match status" value="1"/>
</dbReference>
<dbReference type="STRING" id="1778264.PMARG_ME00297"/>
<dbReference type="InterPro" id="IPR001412">
    <property type="entry name" value="aa-tRNA-synth_I_CS"/>
</dbReference>
<evidence type="ECO:0000256" key="8">
    <source>
        <dbReference type="ARBA" id="ARBA00023054"/>
    </source>
</evidence>
<dbReference type="EC" id="6.1.1.9" evidence="11"/>
<dbReference type="FunFam" id="3.40.50.620:FF:000146">
    <property type="entry name" value="Valine--tRNA ligase"/>
    <property type="match status" value="1"/>
</dbReference>
<keyword evidence="16" id="KW-1185">Reference proteome</keyword>